<evidence type="ECO:0008006" key="15">
    <source>
        <dbReference type="Google" id="ProtNLM"/>
    </source>
</evidence>
<feature type="domain" description="Fibronectin type-III" evidence="13">
    <location>
        <begin position="461"/>
        <end position="560"/>
    </location>
</feature>
<feature type="signal peptide" evidence="11">
    <location>
        <begin position="1"/>
        <end position="26"/>
    </location>
</feature>
<keyword evidence="3" id="KW-0272">Extracellular matrix</keyword>
<accession>M3Y9T2</accession>
<evidence type="ECO:0000256" key="3">
    <source>
        <dbReference type="ARBA" id="ARBA00022530"/>
    </source>
</evidence>
<dbReference type="GO" id="GO:0005581">
    <property type="term" value="C:collagen trimer"/>
    <property type="evidence" value="ECO:0007669"/>
    <property type="project" value="UniProtKB-KW"/>
</dbReference>
<dbReference type="STRING" id="9669.ENSMPUP00000008089"/>
<keyword evidence="5" id="KW-0677">Repeat</keyword>
<comment type="subcellular location">
    <subcellularLocation>
        <location evidence="1">Secreted</location>
        <location evidence="1">Extracellular space</location>
        <location evidence="1">Extracellular matrix</location>
    </subcellularLocation>
</comment>
<feature type="domain" description="VWFA" evidence="12">
    <location>
        <begin position="171"/>
        <end position="348"/>
    </location>
</feature>
<evidence type="ECO:0000259" key="13">
    <source>
        <dbReference type="PROSITE" id="PS50853"/>
    </source>
</evidence>
<name>M3Y9T2_MUSPF</name>
<keyword evidence="8" id="KW-0379">Hydroxylation</keyword>
<feature type="region of interest" description="Disordered" evidence="10">
    <location>
        <begin position="113"/>
        <end position="164"/>
    </location>
</feature>
<reference evidence="14" key="1">
    <citation type="submission" date="2024-06" db="UniProtKB">
        <authorList>
            <consortium name="Ensembl"/>
        </authorList>
    </citation>
    <scope>IDENTIFICATION</scope>
</reference>
<dbReference type="SMART" id="SM00327">
    <property type="entry name" value="VWA"/>
    <property type="match status" value="1"/>
</dbReference>
<evidence type="ECO:0000256" key="6">
    <source>
        <dbReference type="ARBA" id="ARBA00023119"/>
    </source>
</evidence>
<dbReference type="InterPro" id="IPR013320">
    <property type="entry name" value="ConA-like_dom_sf"/>
</dbReference>
<dbReference type="InterPro" id="IPR036116">
    <property type="entry name" value="FN3_sf"/>
</dbReference>
<dbReference type="CDD" id="cd00063">
    <property type="entry name" value="FN3"/>
    <property type="match status" value="3"/>
</dbReference>
<dbReference type="PANTHER" id="PTHR24020:SF39">
    <property type="entry name" value="COLLAGEN ALPHA-1(XX) CHAIN"/>
    <property type="match status" value="1"/>
</dbReference>
<feature type="chain" id="PRO_5004044901" description="Collagen type XX alpha 1 chain" evidence="11">
    <location>
        <begin position="27"/>
        <end position="1089"/>
    </location>
</feature>
<dbReference type="InterPro" id="IPR048287">
    <property type="entry name" value="TSPN-like_N"/>
</dbReference>
<dbReference type="OMA" id="DISGCYG"/>
<evidence type="ECO:0000256" key="5">
    <source>
        <dbReference type="ARBA" id="ARBA00022737"/>
    </source>
</evidence>
<dbReference type="SMART" id="SM00060">
    <property type="entry name" value="FN3"/>
    <property type="match status" value="3"/>
</dbReference>
<dbReference type="InterPro" id="IPR050525">
    <property type="entry name" value="ECM_Assembly_Org"/>
</dbReference>
<protein>
    <recommendedName>
        <fullName evidence="15">Collagen type XX alpha 1 chain</fullName>
    </recommendedName>
</protein>
<dbReference type="PRINTS" id="PR00453">
    <property type="entry name" value="VWFADOMAIN"/>
</dbReference>
<dbReference type="Gene3D" id="3.40.50.410">
    <property type="entry name" value="von Willebrand factor, type A domain"/>
    <property type="match status" value="1"/>
</dbReference>
<evidence type="ECO:0000256" key="10">
    <source>
        <dbReference type="SAM" id="MobiDB-lite"/>
    </source>
</evidence>
<comment type="similarity">
    <text evidence="9">Belongs to the fibril-associated collagens with interrupted helices (FACIT) family.</text>
</comment>
<proteinExistence type="inferred from homology"/>
<evidence type="ECO:0000256" key="1">
    <source>
        <dbReference type="ARBA" id="ARBA00004498"/>
    </source>
</evidence>
<evidence type="ECO:0000256" key="2">
    <source>
        <dbReference type="ARBA" id="ARBA00022525"/>
    </source>
</evidence>
<evidence type="ECO:0000259" key="12">
    <source>
        <dbReference type="PROSITE" id="PS50234"/>
    </source>
</evidence>
<dbReference type="Gene3D" id="2.60.40.10">
    <property type="entry name" value="Immunoglobulins"/>
    <property type="match status" value="3"/>
</dbReference>
<dbReference type="SUPFAM" id="SSF49265">
    <property type="entry name" value="Fibronectin type III"/>
    <property type="match status" value="2"/>
</dbReference>
<dbReference type="PROSITE" id="PS50853">
    <property type="entry name" value="FN3"/>
    <property type="match status" value="2"/>
</dbReference>
<evidence type="ECO:0000256" key="7">
    <source>
        <dbReference type="ARBA" id="ARBA00023180"/>
    </source>
</evidence>
<dbReference type="SUPFAM" id="SSF49899">
    <property type="entry name" value="Concanavalin A-like lectins/glucanases"/>
    <property type="match status" value="1"/>
</dbReference>
<dbReference type="InParanoid" id="M3Y9T2"/>
<evidence type="ECO:0000256" key="11">
    <source>
        <dbReference type="SAM" id="SignalP"/>
    </source>
</evidence>
<feature type="compositionally biased region" description="Polar residues" evidence="10">
    <location>
        <begin position="149"/>
        <end position="159"/>
    </location>
</feature>
<feature type="domain" description="Fibronectin type-III" evidence="13">
    <location>
        <begin position="371"/>
        <end position="460"/>
    </location>
</feature>
<dbReference type="PROSITE" id="PS50234">
    <property type="entry name" value="VWFA"/>
    <property type="match status" value="1"/>
</dbReference>
<evidence type="ECO:0000256" key="9">
    <source>
        <dbReference type="ARBA" id="ARBA00049648"/>
    </source>
</evidence>
<dbReference type="GeneTree" id="ENSGT00940000153769"/>
<keyword evidence="2" id="KW-0964">Secreted</keyword>
<dbReference type="FunFam" id="3.40.50.410:FF:000001">
    <property type="entry name" value="Collagen, type XII, alpha 1"/>
    <property type="match status" value="1"/>
</dbReference>
<dbReference type="AlphaFoldDB" id="M3Y9T2"/>
<dbReference type="InterPro" id="IPR002035">
    <property type="entry name" value="VWF_A"/>
</dbReference>
<dbReference type="Gene3D" id="2.60.120.200">
    <property type="match status" value="1"/>
</dbReference>
<keyword evidence="6" id="KW-0176">Collagen</keyword>
<feature type="region of interest" description="Disordered" evidence="10">
    <location>
        <begin position="1061"/>
        <end position="1089"/>
    </location>
</feature>
<evidence type="ECO:0000256" key="8">
    <source>
        <dbReference type="ARBA" id="ARBA00023278"/>
    </source>
</evidence>
<keyword evidence="4 11" id="KW-0732">Signal</keyword>
<dbReference type="Pfam" id="PF00041">
    <property type="entry name" value="fn3"/>
    <property type="match status" value="1"/>
</dbReference>
<organism evidence="14">
    <name type="scientific">Mustela putorius furo</name>
    <name type="common">European domestic ferret</name>
    <name type="synonym">Mustela furo</name>
    <dbReference type="NCBI Taxonomy" id="9669"/>
    <lineage>
        <taxon>Eukaryota</taxon>
        <taxon>Metazoa</taxon>
        <taxon>Chordata</taxon>
        <taxon>Craniata</taxon>
        <taxon>Vertebrata</taxon>
        <taxon>Euteleostomi</taxon>
        <taxon>Mammalia</taxon>
        <taxon>Eutheria</taxon>
        <taxon>Laurasiatheria</taxon>
        <taxon>Carnivora</taxon>
        <taxon>Caniformia</taxon>
        <taxon>Musteloidea</taxon>
        <taxon>Mustelidae</taxon>
        <taxon>Mustelinae</taxon>
        <taxon>Mustela</taxon>
    </lineage>
</organism>
<dbReference type="InterPro" id="IPR003961">
    <property type="entry name" value="FN3_dom"/>
</dbReference>
<feature type="region of interest" description="Disordered" evidence="10">
    <location>
        <begin position="560"/>
        <end position="603"/>
    </location>
</feature>
<dbReference type="HOGENOM" id="CLU_002527_0_0_1"/>
<dbReference type="CDD" id="cd01482">
    <property type="entry name" value="vWA_collagen_alphaI-XII-like"/>
    <property type="match status" value="1"/>
</dbReference>
<sequence>MSALTRPHLGLCLWLWLGVALGLGQGQASSCLRLAVLPEHRLQTKWREAEGSGFGFLGQVKPAAGDAEQEVVLTTKAPVGRLSPSKGYTVQIFKLTGSGNALLAQREFVPQDLKSHATSGSSRKPPEAAAEPTPSHAGSPGPEPRVASSPGQDSPSLANPQFCGTPPTPGDMLFLVDGSWSVGHSHFQQVKDFLASIIEPFEIGPNKVQVGLTQYSGDPQTEWDLSAFRSKDKVLTAVCSLRYKGGNTFTAQGLALTHVREQNLKPGAGPRPEAAKVVVLVTDGKSQDDAHAAGRVLKDLGVAVFAVGGQNADEAELRLLESPPLDITVHSVRDFPQLGTLAGLLSRLICQKVQGGSRGPGGHPGPGHVFTPARLTLTQATPSSIHLSWTPDPQLPLKYLVTWRPSGVAPHRRVVLDGPALSMTLHNLTVGPEYLVSVLPVGEAGVGKGLGGLVTTAPLPLPQALTLAAGTPTTVRLTWRPLARPRSTWCLLASLPEPPGGEAEEGACQQVQVGQPEVLLDGLKPGTDYDVQVQSLQGPEKSVGLGGAGRLLMGPQVPGAVAGSEPTPSVEGQHFRGRTQTNESRDGLGPSQISDPGPRNHLTLPDLLAATKYRVQVSAVYGARESAPVSATGRMSPRPSQAPGRLGPGDLPAGITGAAWCGWGPDGALARSYSELRSGLVVLYVCPGGQGRHPARQESWASRMQITERCLYRPADHFRAPPVPLAVEEACVARLAHTHSHASSWPLGTLGPSHVPPVPPVASSWGRQPGTPTCHEGAVAAPGHGVTRSSQAGGPHELVFSSHVTMEVIERTWPCRDQAGAVCPARPPAGSLLVAGFDLVAGFGLVEQEHASLRGVAVERAASSCTRTFTLLKDARLTRWASSAGVAPTPGEVTQRQVPRLLREPQECAGLALWALGPRDLPPSAPVAPPAGRKSLTYFNHDPRATLQEVTFDLPEVKKIFFGSFHKVHGAVGHSKVRLYVDCQKVAERPIGEAGSPPATGFVMLGRLAKARGPRSSSATLQLQLLHFVRRDSWQGRACAASSLRQGWRDCLAFSSACTCSSQTPGPPGPPGLPGRNGAPGEQGFPGPR</sequence>
<keyword evidence="7" id="KW-0325">Glycoprotein</keyword>
<dbReference type="SMART" id="SM00210">
    <property type="entry name" value="TSPN"/>
    <property type="match status" value="1"/>
</dbReference>
<dbReference type="PANTHER" id="PTHR24020">
    <property type="entry name" value="COLLAGEN ALPHA"/>
    <property type="match status" value="1"/>
</dbReference>
<dbReference type="InterPro" id="IPR013783">
    <property type="entry name" value="Ig-like_fold"/>
</dbReference>
<dbReference type="Ensembl" id="ENSMPUT00000008218.1">
    <property type="protein sequence ID" value="ENSMPUP00000008089.1"/>
    <property type="gene ID" value="ENSMPUG00000008149.1"/>
</dbReference>
<dbReference type="SUPFAM" id="SSF53300">
    <property type="entry name" value="vWA-like"/>
    <property type="match status" value="1"/>
</dbReference>
<evidence type="ECO:0000256" key="4">
    <source>
        <dbReference type="ARBA" id="ARBA00022729"/>
    </source>
</evidence>
<dbReference type="Pfam" id="PF00092">
    <property type="entry name" value="VWA"/>
    <property type="match status" value="1"/>
</dbReference>
<evidence type="ECO:0000313" key="14">
    <source>
        <dbReference type="Ensembl" id="ENSMPUP00000008089.1"/>
    </source>
</evidence>
<dbReference type="EMBL" id="AEYP01050491">
    <property type="status" value="NOT_ANNOTATED_CDS"/>
    <property type="molecule type" value="Genomic_DNA"/>
</dbReference>
<dbReference type="eggNOG" id="KOG3544">
    <property type="taxonomic scope" value="Eukaryota"/>
</dbReference>
<dbReference type="InterPro" id="IPR036465">
    <property type="entry name" value="vWFA_dom_sf"/>
</dbReference>